<evidence type="ECO:0000256" key="1">
    <source>
        <dbReference type="SAM" id="Phobius"/>
    </source>
</evidence>
<comment type="caution">
    <text evidence="2">The sequence shown here is derived from an EMBL/GenBank/DDBJ whole genome shotgun (WGS) entry which is preliminary data.</text>
</comment>
<feature type="transmembrane region" description="Helical" evidence="1">
    <location>
        <begin position="631"/>
        <end position="648"/>
    </location>
</feature>
<keyword evidence="1" id="KW-1133">Transmembrane helix</keyword>
<feature type="transmembrane region" description="Helical" evidence="1">
    <location>
        <begin position="517"/>
        <end position="538"/>
    </location>
</feature>
<evidence type="ECO:0000313" key="2">
    <source>
        <dbReference type="EMBL" id="KAK7443475.1"/>
    </source>
</evidence>
<feature type="transmembrane region" description="Helical" evidence="1">
    <location>
        <begin position="25"/>
        <end position="48"/>
    </location>
</feature>
<feature type="transmembrane region" description="Helical" evidence="1">
    <location>
        <begin position="575"/>
        <end position="594"/>
    </location>
</feature>
<accession>A0ABR1IWU9</accession>
<keyword evidence="1" id="KW-0812">Transmembrane</keyword>
<gene>
    <name evidence="2" type="ORF">VKT23_015649</name>
</gene>
<evidence type="ECO:0000313" key="3">
    <source>
        <dbReference type="Proteomes" id="UP001498398"/>
    </source>
</evidence>
<sequence>MQASEKPPLHSPRPRRRPNSVCKCFLWIFGFIALVISGFVAYFLYIFLQALYQTFTYPHQYMYQNQSLSEVSNRSSVVQPLIGKEQTFDLAVSVWIRATKAEEEEWRESQKSFVNSDLDSEERLQFTQSHKKTDQKISLPLGFDEDELLYGQKNDLYHPLYSDIVFRGLRLSDKGVAADINFTVPTEKFRDAKLSNSDLRGTILLIPTSPSLMDSVVDFSSWIPEELLLNRPPRRTWPFPMGSEDKGEKKVTDLALESFSVAIPLVEFHEIPSRCPVGNDTESKAETDLEQGEIIVDVHGNIDFTNVAKKLMLKNARTEKHPHIITWSQIRVIDETHVMNLEAYNRAHEQLKKTSCGQDLKANRPIKPNFKLCDRTYLKTGELETKLQLEIKDANGETHTEWAYVPFLTTFPYASGPMDLIPVPVDRENCTDKTILDANSTSTFNHTEADFMDITWHISFSGRSPAKATIGNAFASPHALNHSQSEYDKVNAQDTAEIWNGLRGVVKPGAHPRRRTFLSTVEFTASLLSLFLVCVYWYTRNSTIYISIPGIYLSVMAEFCAAVDSIIRSQRDEESIWLIVIPALIAGPPVIFQLRTALRIELVWKGWIPTLTRTRPSHLERASQRLDATSGNVRLALLSILFVFFYFVPSKYQTLISALNPEPLSNSNKRTWYSEVFDSLNLSSWTTGTISQIILNHKSGYFAGAYKTQSLLTALATVAQLLQYMPMIVGTYQTRWGVAVSSITSWGVALVMAYQALTLPAATTIGLDEEDE</sequence>
<proteinExistence type="predicted"/>
<protein>
    <submittedName>
        <fullName evidence="2">Uncharacterized protein</fullName>
    </submittedName>
</protein>
<reference evidence="2 3" key="1">
    <citation type="submission" date="2024-01" db="EMBL/GenBank/DDBJ databases">
        <title>A draft genome for the cacao thread blight pathogen Marasmiellus scandens.</title>
        <authorList>
            <person name="Baruah I.K."/>
            <person name="Leung J."/>
            <person name="Bukari Y."/>
            <person name="Amoako-Attah I."/>
            <person name="Meinhardt L.W."/>
            <person name="Bailey B.A."/>
            <person name="Cohen S.P."/>
        </authorList>
    </citation>
    <scope>NUCLEOTIDE SEQUENCE [LARGE SCALE GENOMIC DNA]</scope>
    <source>
        <strain evidence="2 3">GH-19</strain>
    </source>
</reference>
<dbReference type="Proteomes" id="UP001498398">
    <property type="component" value="Unassembled WGS sequence"/>
</dbReference>
<keyword evidence="3" id="KW-1185">Reference proteome</keyword>
<name>A0ABR1IWU9_9AGAR</name>
<organism evidence="2 3">
    <name type="scientific">Marasmiellus scandens</name>
    <dbReference type="NCBI Taxonomy" id="2682957"/>
    <lineage>
        <taxon>Eukaryota</taxon>
        <taxon>Fungi</taxon>
        <taxon>Dikarya</taxon>
        <taxon>Basidiomycota</taxon>
        <taxon>Agaricomycotina</taxon>
        <taxon>Agaricomycetes</taxon>
        <taxon>Agaricomycetidae</taxon>
        <taxon>Agaricales</taxon>
        <taxon>Marasmiineae</taxon>
        <taxon>Omphalotaceae</taxon>
        <taxon>Marasmiellus</taxon>
    </lineage>
</organism>
<dbReference type="EMBL" id="JBANRG010000054">
    <property type="protein sequence ID" value="KAK7443475.1"/>
    <property type="molecule type" value="Genomic_DNA"/>
</dbReference>
<feature type="transmembrane region" description="Helical" evidence="1">
    <location>
        <begin position="544"/>
        <end position="563"/>
    </location>
</feature>
<keyword evidence="1" id="KW-0472">Membrane</keyword>